<dbReference type="SUPFAM" id="SSF53383">
    <property type="entry name" value="PLP-dependent transferases"/>
    <property type="match status" value="1"/>
</dbReference>
<dbReference type="PANTHER" id="PTHR14237">
    <property type="entry name" value="MOLYBDOPTERIN COFACTOR SULFURASE MOSC"/>
    <property type="match status" value="1"/>
</dbReference>
<dbReference type="InterPro" id="IPR015424">
    <property type="entry name" value="PyrdxlP-dep_Trfase"/>
</dbReference>
<dbReference type="EnsemblPlants" id="Pp3c6_25910V3.1">
    <property type="protein sequence ID" value="Pp3c6_25910V3.1"/>
    <property type="gene ID" value="Pp3c6_25910"/>
</dbReference>
<accession>A0A2K1KH50</accession>
<gene>
    <name evidence="4" type="primary">LOC112283195</name>
    <name evidence="3" type="ORF">PHYPA_009486</name>
</gene>
<dbReference type="EnsemblPlants" id="Pp3c6_25910V3.2">
    <property type="protein sequence ID" value="Pp3c6_25910V3.2"/>
    <property type="gene ID" value="Pp3c6_25910"/>
</dbReference>
<evidence type="ECO:0000256" key="1">
    <source>
        <dbReference type="SAM" id="MobiDB-lite"/>
    </source>
</evidence>
<dbReference type="Pfam" id="PF00266">
    <property type="entry name" value="Aminotran_5"/>
    <property type="match status" value="1"/>
</dbReference>
<dbReference type="STRING" id="3218.A0A2K1KH50"/>
<keyword evidence="5" id="KW-1185">Reference proteome</keyword>
<dbReference type="InterPro" id="IPR015421">
    <property type="entry name" value="PyrdxlP-dep_Trfase_major"/>
</dbReference>
<proteinExistence type="predicted"/>
<dbReference type="InterPro" id="IPR000192">
    <property type="entry name" value="Aminotrans_V_dom"/>
</dbReference>
<dbReference type="KEGG" id="ppp:112283195"/>
<dbReference type="PANTHER" id="PTHR14237:SF62">
    <property type="entry name" value="AMINOTRANSFERASE CLASS V DOMAIN-CONTAINING PROTEIN"/>
    <property type="match status" value="1"/>
</dbReference>
<evidence type="ECO:0000313" key="3">
    <source>
        <dbReference type="EMBL" id="PNR53111.1"/>
    </source>
</evidence>
<dbReference type="EMBL" id="ABEU02000006">
    <property type="protein sequence ID" value="PNR53111.1"/>
    <property type="molecule type" value="Genomic_DNA"/>
</dbReference>
<reference evidence="3 5" key="1">
    <citation type="journal article" date="2008" name="Science">
        <title>The Physcomitrella genome reveals evolutionary insights into the conquest of land by plants.</title>
        <authorList>
            <person name="Rensing S."/>
            <person name="Lang D."/>
            <person name="Zimmer A."/>
            <person name="Terry A."/>
            <person name="Salamov A."/>
            <person name="Shapiro H."/>
            <person name="Nishiyama T."/>
            <person name="Perroud P.-F."/>
            <person name="Lindquist E."/>
            <person name="Kamisugi Y."/>
            <person name="Tanahashi T."/>
            <person name="Sakakibara K."/>
            <person name="Fujita T."/>
            <person name="Oishi K."/>
            <person name="Shin-I T."/>
            <person name="Kuroki Y."/>
            <person name="Toyoda A."/>
            <person name="Suzuki Y."/>
            <person name="Hashimoto A."/>
            <person name="Yamaguchi K."/>
            <person name="Sugano A."/>
            <person name="Kohara Y."/>
            <person name="Fujiyama A."/>
            <person name="Anterola A."/>
            <person name="Aoki S."/>
            <person name="Ashton N."/>
            <person name="Barbazuk W.B."/>
            <person name="Barker E."/>
            <person name="Bennetzen J."/>
            <person name="Bezanilla M."/>
            <person name="Blankenship R."/>
            <person name="Cho S.H."/>
            <person name="Dutcher S."/>
            <person name="Estelle M."/>
            <person name="Fawcett J.A."/>
            <person name="Gundlach H."/>
            <person name="Hanada K."/>
            <person name="Heyl A."/>
            <person name="Hicks K.A."/>
            <person name="Hugh J."/>
            <person name="Lohr M."/>
            <person name="Mayer K."/>
            <person name="Melkozernov A."/>
            <person name="Murata T."/>
            <person name="Nelson D."/>
            <person name="Pils B."/>
            <person name="Prigge M."/>
            <person name="Reiss B."/>
            <person name="Renner T."/>
            <person name="Rombauts S."/>
            <person name="Rushton P."/>
            <person name="Sanderfoot A."/>
            <person name="Schween G."/>
            <person name="Shiu S.-H."/>
            <person name="Stueber K."/>
            <person name="Theodoulou F.L."/>
            <person name="Tu H."/>
            <person name="Van de Peer Y."/>
            <person name="Verrier P.J."/>
            <person name="Waters E."/>
            <person name="Wood A."/>
            <person name="Yang L."/>
            <person name="Cove D."/>
            <person name="Cuming A."/>
            <person name="Hasebe M."/>
            <person name="Lucas S."/>
            <person name="Mishler D.B."/>
            <person name="Reski R."/>
            <person name="Grigoriev I."/>
            <person name="Quatrano R.S."/>
            <person name="Boore J.L."/>
        </authorList>
    </citation>
    <scope>NUCLEOTIDE SEQUENCE [LARGE SCALE GENOMIC DNA]</scope>
    <source>
        <strain evidence="4 5">cv. Gransden 2004</strain>
    </source>
</reference>
<dbReference type="PaxDb" id="3218-PP1S53_102V6.1"/>
<evidence type="ECO:0000313" key="5">
    <source>
        <dbReference type="Proteomes" id="UP000006727"/>
    </source>
</evidence>
<evidence type="ECO:0000313" key="4">
    <source>
        <dbReference type="EnsemblPlants" id="Pp3c6_25910V3.1"/>
    </source>
</evidence>
<dbReference type="AlphaFoldDB" id="A0A2K1KH50"/>
<dbReference type="OMA" id="GEHCHIL"/>
<dbReference type="Gene3D" id="3.40.640.10">
    <property type="entry name" value="Type I PLP-dependent aspartate aminotransferase-like (Major domain)"/>
    <property type="match status" value="1"/>
</dbReference>
<feature type="domain" description="Aminotransferase class V" evidence="2">
    <location>
        <begin position="316"/>
        <end position="678"/>
    </location>
</feature>
<evidence type="ECO:0000259" key="2">
    <source>
        <dbReference type="Pfam" id="PF00266"/>
    </source>
</evidence>
<organism evidence="3">
    <name type="scientific">Physcomitrium patens</name>
    <name type="common">Spreading-leaved earth moss</name>
    <name type="synonym">Physcomitrella patens</name>
    <dbReference type="NCBI Taxonomy" id="3218"/>
    <lineage>
        <taxon>Eukaryota</taxon>
        <taxon>Viridiplantae</taxon>
        <taxon>Streptophyta</taxon>
        <taxon>Embryophyta</taxon>
        <taxon>Bryophyta</taxon>
        <taxon>Bryophytina</taxon>
        <taxon>Bryopsida</taxon>
        <taxon>Funariidae</taxon>
        <taxon>Funariales</taxon>
        <taxon>Funariaceae</taxon>
        <taxon>Physcomitrium</taxon>
    </lineage>
</organism>
<reference evidence="3 5" key="2">
    <citation type="journal article" date="2018" name="Plant J.">
        <title>The Physcomitrella patens chromosome-scale assembly reveals moss genome structure and evolution.</title>
        <authorList>
            <person name="Lang D."/>
            <person name="Ullrich K.K."/>
            <person name="Murat F."/>
            <person name="Fuchs J."/>
            <person name="Jenkins J."/>
            <person name="Haas F.B."/>
            <person name="Piednoel M."/>
            <person name="Gundlach H."/>
            <person name="Van Bel M."/>
            <person name="Meyberg R."/>
            <person name="Vives C."/>
            <person name="Morata J."/>
            <person name="Symeonidi A."/>
            <person name="Hiss M."/>
            <person name="Muchero W."/>
            <person name="Kamisugi Y."/>
            <person name="Saleh O."/>
            <person name="Blanc G."/>
            <person name="Decker E.L."/>
            <person name="van Gessel N."/>
            <person name="Grimwood J."/>
            <person name="Hayes R.D."/>
            <person name="Graham S.W."/>
            <person name="Gunter L.E."/>
            <person name="McDaniel S.F."/>
            <person name="Hoernstein S.N.W."/>
            <person name="Larsson A."/>
            <person name="Li F.W."/>
            <person name="Perroud P.F."/>
            <person name="Phillips J."/>
            <person name="Ranjan P."/>
            <person name="Rokshar D.S."/>
            <person name="Rothfels C.J."/>
            <person name="Schneider L."/>
            <person name="Shu S."/>
            <person name="Stevenson D.W."/>
            <person name="Thummler F."/>
            <person name="Tillich M."/>
            <person name="Villarreal Aguilar J.C."/>
            <person name="Widiez T."/>
            <person name="Wong G.K."/>
            <person name="Wymore A."/>
            <person name="Zhang Y."/>
            <person name="Zimmer A.D."/>
            <person name="Quatrano R.S."/>
            <person name="Mayer K.F.X."/>
            <person name="Goodstein D."/>
            <person name="Casacuberta J.M."/>
            <person name="Vandepoele K."/>
            <person name="Reski R."/>
            <person name="Cuming A.C."/>
            <person name="Tuskan G.A."/>
            <person name="Maumus F."/>
            <person name="Salse J."/>
            <person name="Schmutz J."/>
            <person name="Rensing S.A."/>
        </authorList>
    </citation>
    <scope>NUCLEOTIDE SEQUENCE [LARGE SCALE GENOMIC DNA]</scope>
    <source>
        <strain evidence="4 5">cv. Gransden 2004</strain>
    </source>
</reference>
<dbReference type="InterPro" id="IPR015422">
    <property type="entry name" value="PyrdxlP-dep_Trfase_small"/>
</dbReference>
<dbReference type="Gramene" id="Pp3c6_25910V3.2">
    <property type="protein sequence ID" value="Pp3c6_25910V3.2"/>
    <property type="gene ID" value="Pp3c6_25910"/>
</dbReference>
<dbReference type="RefSeq" id="XP_024377388.1">
    <property type="nucleotide sequence ID" value="XM_024521620.2"/>
</dbReference>
<reference evidence="4" key="3">
    <citation type="submission" date="2020-12" db="UniProtKB">
        <authorList>
            <consortium name="EnsemblPlants"/>
        </authorList>
    </citation>
    <scope>IDENTIFICATION</scope>
</reference>
<dbReference type="Proteomes" id="UP000006727">
    <property type="component" value="Chromosome 6"/>
</dbReference>
<sequence length="706" mass="79235">MTSAMFTRLSKSRPHEGSRNSSRLSPQGDHDSHDDNENGSYNRSFGKLPSRNSLRASRSPPDACIHQKSLSLASENYEIPCVTPLYVNSDSDIDDNVSFAESLFPISPPVFSAHCLGRRSTESYFMSDSDYSPLTDSRGSKKSPLVHGFSKQIENGRRSVDMGNKKLGGSLHVDNFSILPIGERVSFNIEEHGTWEASSKRDRDPKELDKGARSWTASSMLEEEIDVGSAVLPPYDDAEDEFLEEFEGYFDNLHVDNVRQDQYPKLQLQNLVYLDYASCPLFSKFQVEEHSRIILAEGPCLSYTSVSSSLDNPLFSHVSETQHRLLSMLNTTSSNYSIIFTAGFQQSFRVLAESFPFRKGTPLLVCQDNHVAVRQVMQSAHRAGGRSVLSPVTEELCIQSDELHKLLRRQTKRNASNVGLFIYPAQSNVSGIKHSLKWIAEAQQNKWNVCLDVTTNLPSNHLDLSTYQPDFIVGSFQHIFGYPSGMGFLLVRRESFCVRALPSEAVQFIRNMAADEGEHCHILCPTDNTMNLLQFAALNLGFIQLERIGLSAIQKRVSSLMQWLVQRLCTLRHKNDDSRYLLRVYGSHANEGQGSIVTFNVIDLSGTTLPPHIVLKLAARCNIKLAIGNFNNPGLSYLLGDKPNERPKDVGIFEGNWGFMAVRASFGAVSNFSDVYRLLQFLSRFRDEEYLTTEAMGFIEESNLLQ</sequence>
<dbReference type="Gene3D" id="3.90.1150.10">
    <property type="entry name" value="Aspartate Aminotransferase, domain 1"/>
    <property type="match status" value="1"/>
</dbReference>
<dbReference type="OrthoDB" id="10264306at2759"/>
<dbReference type="Gramene" id="Pp3c6_25910V3.1">
    <property type="protein sequence ID" value="Pp3c6_25910V3.1"/>
    <property type="gene ID" value="Pp3c6_25910"/>
</dbReference>
<feature type="region of interest" description="Disordered" evidence="1">
    <location>
        <begin position="1"/>
        <end position="62"/>
    </location>
</feature>
<dbReference type="GeneID" id="112283195"/>
<protein>
    <recommendedName>
        <fullName evidence="2">Aminotransferase class V domain-containing protein</fullName>
    </recommendedName>
</protein>
<name>A0A2K1KH50_PHYPA</name>